<name>C4XM36_SOLM1</name>
<feature type="domain" description="DUF4268" evidence="1">
    <location>
        <begin position="180"/>
        <end position="313"/>
    </location>
</feature>
<dbReference type="InterPro" id="IPR025364">
    <property type="entry name" value="DUF4268"/>
</dbReference>
<protein>
    <recommendedName>
        <fullName evidence="1">DUF4268 domain-containing protein</fullName>
    </recommendedName>
</protein>
<reference evidence="2 3" key="1">
    <citation type="journal article" date="2009" name="Genome Res.">
        <title>Whole genome sequence of Desulfovibrio magneticus strain RS-1 revealed common gene clusters in magnetotactic bacteria.</title>
        <authorList>
            <person name="Nakazawa H."/>
            <person name="Arakaki A."/>
            <person name="Narita-Yamada S."/>
            <person name="Yashiro I."/>
            <person name="Jinno K."/>
            <person name="Aoki N."/>
            <person name="Tsuruyama A."/>
            <person name="Okamura Y."/>
            <person name="Tanikawa S."/>
            <person name="Fujita N."/>
            <person name="Takeyama H."/>
            <person name="Matsunaga T."/>
        </authorList>
    </citation>
    <scope>NUCLEOTIDE SEQUENCE [LARGE SCALE GENOMIC DNA]</scope>
    <source>
        <strain evidence="3">ATCC 700980 / DSM 13731 / RS-1</strain>
    </source>
</reference>
<dbReference type="AlphaFoldDB" id="C4XM36"/>
<proteinExistence type="predicted"/>
<dbReference type="InterPro" id="IPR011856">
    <property type="entry name" value="tRNA_endonuc-like_dom_sf"/>
</dbReference>
<dbReference type="HOGENOM" id="CLU_064448_0_0_7"/>
<keyword evidence="3" id="KW-1185">Reference proteome</keyword>
<dbReference type="STRING" id="573370.DMR_36730"/>
<evidence type="ECO:0000259" key="1">
    <source>
        <dbReference type="Pfam" id="PF14088"/>
    </source>
</evidence>
<dbReference type="KEGG" id="dma:DMR_36730"/>
<dbReference type="EMBL" id="AP010904">
    <property type="protein sequence ID" value="BAH77164.1"/>
    <property type="molecule type" value="Genomic_DNA"/>
</dbReference>
<evidence type="ECO:0000313" key="3">
    <source>
        <dbReference type="Proteomes" id="UP000009071"/>
    </source>
</evidence>
<gene>
    <name evidence="2" type="ordered locus">DMR_36730</name>
</gene>
<sequence>MVMSTFGKLEKVDLRSGWLNEAGDFTPWLAQEENLSLLGDSINLQLELEAEEKNVGPFRADILCKDIATNEWVLVENQLEKTDHTHLGQLLTYAAGLDAATIIWVAASFTDEHRAALDWLNQITDDKFKFFGLEIELWKINDSLPAPKFNIISMPNDWLKSVTKAKTVVSSELTSTQSFYVEFWSGLFSQMKHHCKILKPTKPLPQNWMNISIGRSYARLTAAVSLKEGWIGVTLCLTGDISRQLYSMLEDQKDQIEQEYGHSLWWLGTPKKVESYISFRLNNVGLQDRERWASYFLWYVENLELFYKVLGKRVLNVDVKNFPNDNA</sequence>
<accession>C4XM36</accession>
<organism evidence="2 3">
    <name type="scientific">Solidesulfovibrio magneticus (strain ATCC 700980 / DSM 13731 / RS-1)</name>
    <name type="common">Desulfovibrio magneticus</name>
    <dbReference type="NCBI Taxonomy" id="573370"/>
    <lineage>
        <taxon>Bacteria</taxon>
        <taxon>Pseudomonadati</taxon>
        <taxon>Thermodesulfobacteriota</taxon>
        <taxon>Desulfovibrionia</taxon>
        <taxon>Desulfovibrionales</taxon>
        <taxon>Desulfovibrionaceae</taxon>
        <taxon>Solidesulfovibrio</taxon>
    </lineage>
</organism>
<dbReference type="GO" id="GO:0003676">
    <property type="term" value="F:nucleic acid binding"/>
    <property type="evidence" value="ECO:0007669"/>
    <property type="project" value="InterPro"/>
</dbReference>
<evidence type="ECO:0000313" key="2">
    <source>
        <dbReference type="EMBL" id="BAH77164.1"/>
    </source>
</evidence>
<dbReference type="Proteomes" id="UP000009071">
    <property type="component" value="Chromosome"/>
</dbReference>
<dbReference type="Gene3D" id="3.40.1350.10">
    <property type="match status" value="1"/>
</dbReference>
<dbReference type="Pfam" id="PF14088">
    <property type="entry name" value="DUF4268"/>
    <property type="match status" value="1"/>
</dbReference>
<dbReference type="eggNOG" id="ENOG502ZAEI">
    <property type="taxonomic scope" value="Bacteria"/>
</dbReference>